<feature type="region of interest" description="Disordered" evidence="1">
    <location>
        <begin position="1"/>
        <end position="60"/>
    </location>
</feature>
<name>A0AAN6XF88_9PEZI</name>
<accession>A0AAN6XF88</accession>
<dbReference type="AlphaFoldDB" id="A0AAN6XF88"/>
<evidence type="ECO:0000256" key="1">
    <source>
        <dbReference type="SAM" id="MobiDB-lite"/>
    </source>
</evidence>
<reference evidence="2" key="1">
    <citation type="journal article" date="2023" name="Mol. Phylogenet. Evol.">
        <title>Genome-scale phylogeny and comparative genomics of the fungal order Sordariales.</title>
        <authorList>
            <person name="Hensen N."/>
            <person name="Bonometti L."/>
            <person name="Westerberg I."/>
            <person name="Brannstrom I.O."/>
            <person name="Guillou S."/>
            <person name="Cros-Aarteil S."/>
            <person name="Calhoun S."/>
            <person name="Haridas S."/>
            <person name="Kuo A."/>
            <person name="Mondo S."/>
            <person name="Pangilinan J."/>
            <person name="Riley R."/>
            <person name="LaButti K."/>
            <person name="Andreopoulos B."/>
            <person name="Lipzen A."/>
            <person name="Chen C."/>
            <person name="Yan M."/>
            <person name="Daum C."/>
            <person name="Ng V."/>
            <person name="Clum A."/>
            <person name="Steindorff A."/>
            <person name="Ohm R.A."/>
            <person name="Martin F."/>
            <person name="Silar P."/>
            <person name="Natvig D.O."/>
            <person name="Lalanne C."/>
            <person name="Gautier V."/>
            <person name="Ament-Velasquez S.L."/>
            <person name="Kruys A."/>
            <person name="Hutchinson M.I."/>
            <person name="Powell A.J."/>
            <person name="Barry K."/>
            <person name="Miller A.N."/>
            <person name="Grigoriev I.V."/>
            <person name="Debuchy R."/>
            <person name="Gladieux P."/>
            <person name="Hiltunen Thoren M."/>
            <person name="Johannesson H."/>
        </authorList>
    </citation>
    <scope>NUCLEOTIDE SEQUENCE</scope>
    <source>
        <strain evidence="2">CBS 315.58</strain>
    </source>
</reference>
<protein>
    <submittedName>
        <fullName evidence="2">Uncharacterized protein</fullName>
    </submittedName>
</protein>
<sequence length="359" mass="40569">MATHYDDELSFNSQDDPDTSAYPSMKINAREYDRESKEQSLEVEDPYRHDQVQPQPVDYSSHGSPITGLPMGYHDYGGLVALPPIEYHSPGSLIVSPLVDHYHDYGVLPWDIIFLTVTSPHHPWAMTTHTKEPTYPMMATMFFLPVKHTLWNSMDLTIANEEELWKNPYDRFSHCTCLEQQCRCGIEEDMSLTQFPNRAGRANRARRSDTRSRAAATENNAALTAMNRLEVAGPDANSWSTDPYLYQVETTDAFWKPGCIFALLCQATPVDRYEIEGSYAALHFVVTAIHSDSMITCHPITTYARQLSSAKEVDPKNLDTRVSRVREVGILERRSAGALMGYLEGAEERESIPVLDVAK</sequence>
<proteinExistence type="predicted"/>
<dbReference type="EMBL" id="MU863948">
    <property type="protein sequence ID" value="KAK4198335.1"/>
    <property type="molecule type" value="Genomic_DNA"/>
</dbReference>
<dbReference type="Proteomes" id="UP001303160">
    <property type="component" value="Unassembled WGS sequence"/>
</dbReference>
<gene>
    <name evidence="2" type="ORF">QBC40DRAFT_350328</name>
</gene>
<evidence type="ECO:0000313" key="3">
    <source>
        <dbReference type="Proteomes" id="UP001303160"/>
    </source>
</evidence>
<keyword evidence="3" id="KW-1185">Reference proteome</keyword>
<evidence type="ECO:0000313" key="2">
    <source>
        <dbReference type="EMBL" id="KAK4198335.1"/>
    </source>
</evidence>
<comment type="caution">
    <text evidence="2">The sequence shown here is derived from an EMBL/GenBank/DDBJ whole genome shotgun (WGS) entry which is preliminary data.</text>
</comment>
<reference evidence="2" key="2">
    <citation type="submission" date="2023-05" db="EMBL/GenBank/DDBJ databases">
        <authorList>
            <consortium name="Lawrence Berkeley National Laboratory"/>
            <person name="Steindorff A."/>
            <person name="Hensen N."/>
            <person name="Bonometti L."/>
            <person name="Westerberg I."/>
            <person name="Brannstrom I.O."/>
            <person name="Guillou S."/>
            <person name="Cros-Aarteil S."/>
            <person name="Calhoun S."/>
            <person name="Haridas S."/>
            <person name="Kuo A."/>
            <person name="Mondo S."/>
            <person name="Pangilinan J."/>
            <person name="Riley R."/>
            <person name="Labutti K."/>
            <person name="Andreopoulos B."/>
            <person name="Lipzen A."/>
            <person name="Chen C."/>
            <person name="Yanf M."/>
            <person name="Daum C."/>
            <person name="Ng V."/>
            <person name="Clum A."/>
            <person name="Ohm R."/>
            <person name="Martin F."/>
            <person name="Silar P."/>
            <person name="Natvig D."/>
            <person name="Lalanne C."/>
            <person name="Gautier V."/>
            <person name="Ament-Velasquez S.L."/>
            <person name="Kruys A."/>
            <person name="Hutchinson M.I."/>
            <person name="Powell A.J."/>
            <person name="Barry K."/>
            <person name="Miller A.N."/>
            <person name="Grigoriev I.V."/>
            <person name="Debuchy R."/>
            <person name="Gladieux P."/>
            <person name="Thoren M.H."/>
            <person name="Johannesson H."/>
        </authorList>
    </citation>
    <scope>NUCLEOTIDE SEQUENCE</scope>
    <source>
        <strain evidence="2">CBS 315.58</strain>
    </source>
</reference>
<organism evidence="2 3">
    <name type="scientific">Triangularia verruculosa</name>
    <dbReference type="NCBI Taxonomy" id="2587418"/>
    <lineage>
        <taxon>Eukaryota</taxon>
        <taxon>Fungi</taxon>
        <taxon>Dikarya</taxon>
        <taxon>Ascomycota</taxon>
        <taxon>Pezizomycotina</taxon>
        <taxon>Sordariomycetes</taxon>
        <taxon>Sordariomycetidae</taxon>
        <taxon>Sordariales</taxon>
        <taxon>Podosporaceae</taxon>
        <taxon>Triangularia</taxon>
    </lineage>
</organism>
<feature type="compositionally biased region" description="Basic and acidic residues" evidence="1">
    <location>
        <begin position="28"/>
        <end position="51"/>
    </location>
</feature>